<dbReference type="Proteomes" id="UP001420932">
    <property type="component" value="Unassembled WGS sequence"/>
</dbReference>
<gene>
    <name evidence="2" type="ORF">Syun_001646</name>
</gene>
<keyword evidence="3" id="KW-1185">Reference proteome</keyword>
<dbReference type="SUPFAM" id="SSF52440">
    <property type="entry name" value="PreATP-grasp domain"/>
    <property type="match status" value="1"/>
</dbReference>
<dbReference type="Gene3D" id="3.40.50.20">
    <property type="match status" value="1"/>
</dbReference>
<accession>A0AAP0LEA5</accession>
<organism evidence="2 3">
    <name type="scientific">Stephania yunnanensis</name>
    <dbReference type="NCBI Taxonomy" id="152371"/>
    <lineage>
        <taxon>Eukaryota</taxon>
        <taxon>Viridiplantae</taxon>
        <taxon>Streptophyta</taxon>
        <taxon>Embryophyta</taxon>
        <taxon>Tracheophyta</taxon>
        <taxon>Spermatophyta</taxon>
        <taxon>Magnoliopsida</taxon>
        <taxon>Ranunculales</taxon>
        <taxon>Menispermaceae</taxon>
        <taxon>Menispermoideae</taxon>
        <taxon>Cissampelideae</taxon>
        <taxon>Stephania</taxon>
    </lineage>
</organism>
<protein>
    <recommendedName>
        <fullName evidence="1">PurT/PurK-like preATP-grasp domain-containing protein</fullName>
    </recommendedName>
</protein>
<dbReference type="InterPro" id="IPR054350">
    <property type="entry name" value="PurT/PurK_preATP-grasp"/>
</dbReference>
<dbReference type="PANTHER" id="PTHR11609:SF5">
    <property type="entry name" value="PHOSPHORIBOSYLAMINOIMIDAZOLE CARBOXYLASE"/>
    <property type="match status" value="1"/>
</dbReference>
<name>A0AAP0LEA5_9MAGN</name>
<reference evidence="2 3" key="1">
    <citation type="submission" date="2024-01" db="EMBL/GenBank/DDBJ databases">
        <title>Genome assemblies of Stephania.</title>
        <authorList>
            <person name="Yang L."/>
        </authorList>
    </citation>
    <scope>NUCLEOTIDE SEQUENCE [LARGE SCALE GENOMIC DNA]</scope>
    <source>
        <strain evidence="2">YNDBR</strain>
        <tissue evidence="2">Leaf</tissue>
    </source>
</reference>
<dbReference type="AlphaFoldDB" id="A0AAP0LEA5"/>
<dbReference type="InterPro" id="IPR016185">
    <property type="entry name" value="PreATP-grasp_dom_sf"/>
</dbReference>
<dbReference type="GO" id="GO:0009507">
    <property type="term" value="C:chloroplast"/>
    <property type="evidence" value="ECO:0007669"/>
    <property type="project" value="TreeGrafter"/>
</dbReference>
<feature type="domain" description="PurT/PurK-like preATP-grasp" evidence="1">
    <location>
        <begin position="2"/>
        <end position="73"/>
    </location>
</feature>
<dbReference type="Pfam" id="PF22660">
    <property type="entry name" value="RS_preATP-grasp-like"/>
    <property type="match status" value="1"/>
</dbReference>
<sequence>MIVLDLLVNCPASALSHHHVLGSFDDDAAVQDFTKRCGVLTIEIEHVDVATIEELEQKGIICQPKASTIQIIQVDSIPTVIGVTRDPLIVSPSTCLHYWPPNPPRVARIAHLVIKLATRRPLFRPILLAMKVTLSPSTIVLLLGHVRKEPKFVEPLSFEGES</sequence>
<evidence type="ECO:0000313" key="2">
    <source>
        <dbReference type="EMBL" id="KAK9169506.1"/>
    </source>
</evidence>
<evidence type="ECO:0000259" key="1">
    <source>
        <dbReference type="Pfam" id="PF22660"/>
    </source>
</evidence>
<comment type="caution">
    <text evidence="2">The sequence shown here is derived from an EMBL/GenBank/DDBJ whole genome shotgun (WGS) entry which is preliminary data.</text>
</comment>
<evidence type="ECO:0000313" key="3">
    <source>
        <dbReference type="Proteomes" id="UP001420932"/>
    </source>
</evidence>
<dbReference type="PANTHER" id="PTHR11609">
    <property type="entry name" value="PURINE BIOSYNTHESIS PROTEIN 6/7, PUR6/7"/>
    <property type="match status" value="1"/>
</dbReference>
<dbReference type="EMBL" id="JBBNAF010000001">
    <property type="protein sequence ID" value="KAK9169506.1"/>
    <property type="molecule type" value="Genomic_DNA"/>
</dbReference>
<proteinExistence type="predicted"/>